<dbReference type="OrthoDB" id="6160510at2"/>
<accession>A0A511UM58</accession>
<feature type="region of interest" description="Disordered" evidence="2">
    <location>
        <begin position="1"/>
        <end position="39"/>
    </location>
</feature>
<feature type="compositionally biased region" description="Polar residues" evidence="2">
    <location>
        <begin position="1"/>
        <end position="28"/>
    </location>
</feature>
<proteinExistence type="predicted"/>
<sequence>MNQPATSTQQTDRNSNEGQTMETAQPEAQTPAPGGKAPGRTLNYFEAPYIAMCISEEDLRECVENGLKTYLMRRRKLTEVCNELDRLKKTLSALEQEGEEADGEWKQSFLKSFGKQTKPMRDKVKQKAQAKLEAEQIKEMIELLEPQAQWIKMYTYLARNAVVDDKSKLIDLVTHNRLIAAVDELSQNTECMAKLGEVVKYLFERVETDTCNDHAYMATLGIDAWKQKGAAYKAVMNYEDTAQLNREVSRRQMSALGDLFLSRIPVDHKRIKLPGTEIPERLPFEDYKDGGYYSPIRFPRELKELEEKMGFVPSLDELDSDDTAA</sequence>
<dbReference type="Proteomes" id="UP000321303">
    <property type="component" value="Unassembled WGS sequence"/>
</dbReference>
<protein>
    <submittedName>
        <fullName evidence="3">Uncharacterized protein</fullName>
    </submittedName>
</protein>
<dbReference type="AlphaFoldDB" id="A0A511UM58"/>
<keyword evidence="4" id="KW-1185">Reference proteome</keyword>
<dbReference type="EMBL" id="BJXV01000006">
    <property type="protein sequence ID" value="GEN27694.1"/>
    <property type="molecule type" value="Genomic_DNA"/>
</dbReference>
<reference evidence="3 4" key="1">
    <citation type="submission" date="2019-07" db="EMBL/GenBank/DDBJ databases">
        <title>Whole genome shotgun sequence of Halomonas variabilis NBRC 102410.</title>
        <authorList>
            <person name="Hosoyama A."/>
            <person name="Uohara A."/>
            <person name="Ohji S."/>
            <person name="Ichikawa N."/>
        </authorList>
    </citation>
    <scope>NUCLEOTIDE SEQUENCE [LARGE SCALE GENOMIC DNA]</scope>
    <source>
        <strain evidence="3 4">NBRC 102410</strain>
    </source>
</reference>
<comment type="caution">
    <text evidence="3">The sequence shown here is derived from an EMBL/GenBank/DDBJ whole genome shotgun (WGS) entry which is preliminary data.</text>
</comment>
<feature type="coiled-coil region" evidence="1">
    <location>
        <begin position="77"/>
        <end position="140"/>
    </location>
</feature>
<keyword evidence="1" id="KW-0175">Coiled coil</keyword>
<evidence type="ECO:0000256" key="1">
    <source>
        <dbReference type="SAM" id="Coils"/>
    </source>
</evidence>
<dbReference type="RefSeq" id="WP_146874189.1">
    <property type="nucleotide sequence ID" value="NZ_BJXV01000006.1"/>
</dbReference>
<name>A0A511UM58_9GAMM</name>
<evidence type="ECO:0000313" key="4">
    <source>
        <dbReference type="Proteomes" id="UP000321303"/>
    </source>
</evidence>
<organism evidence="3 4">
    <name type="scientific">Halovibrio variabilis</name>
    <dbReference type="NCBI Taxonomy" id="31910"/>
    <lineage>
        <taxon>Bacteria</taxon>
        <taxon>Pseudomonadati</taxon>
        <taxon>Pseudomonadota</taxon>
        <taxon>Gammaproteobacteria</taxon>
        <taxon>Oceanospirillales</taxon>
        <taxon>Halomonadaceae</taxon>
        <taxon>Halovibrio</taxon>
    </lineage>
</organism>
<evidence type="ECO:0000313" key="3">
    <source>
        <dbReference type="EMBL" id="GEN27694.1"/>
    </source>
</evidence>
<evidence type="ECO:0000256" key="2">
    <source>
        <dbReference type="SAM" id="MobiDB-lite"/>
    </source>
</evidence>
<gene>
    <name evidence="3" type="ORF">HVA01_13400</name>
</gene>